<accession>A0A396HPY6</accession>
<sequence length="47" mass="5737">MSLHNWMKDIYSTKLPATIAFTVYNTTNFIYKLLTKHNDFPFFFDHY</sequence>
<name>A0A396HPY6_MEDTR</name>
<reference evidence="1" key="1">
    <citation type="journal article" date="2018" name="Nat. Plants">
        <title>Whole-genome landscape of Medicago truncatula symbiotic genes.</title>
        <authorList>
            <person name="Pecrix Y."/>
            <person name="Gamas P."/>
            <person name="Carrere S."/>
        </authorList>
    </citation>
    <scope>NUCLEOTIDE SEQUENCE</scope>
    <source>
        <tissue evidence="1">Leaves</tissue>
    </source>
</reference>
<organism evidence="1">
    <name type="scientific">Medicago truncatula</name>
    <name type="common">Barrel medic</name>
    <name type="synonym">Medicago tribuloides</name>
    <dbReference type="NCBI Taxonomy" id="3880"/>
    <lineage>
        <taxon>Eukaryota</taxon>
        <taxon>Viridiplantae</taxon>
        <taxon>Streptophyta</taxon>
        <taxon>Embryophyta</taxon>
        <taxon>Tracheophyta</taxon>
        <taxon>Spermatophyta</taxon>
        <taxon>Magnoliopsida</taxon>
        <taxon>eudicotyledons</taxon>
        <taxon>Gunneridae</taxon>
        <taxon>Pentapetalae</taxon>
        <taxon>rosids</taxon>
        <taxon>fabids</taxon>
        <taxon>Fabales</taxon>
        <taxon>Fabaceae</taxon>
        <taxon>Papilionoideae</taxon>
        <taxon>50 kb inversion clade</taxon>
        <taxon>NPAAA clade</taxon>
        <taxon>Hologalegina</taxon>
        <taxon>IRL clade</taxon>
        <taxon>Trifolieae</taxon>
        <taxon>Medicago</taxon>
    </lineage>
</organism>
<dbReference type="Proteomes" id="UP000265566">
    <property type="component" value="Chromosome 5"/>
</dbReference>
<comment type="caution">
    <text evidence="1">The sequence shown here is derived from an EMBL/GenBank/DDBJ whole genome shotgun (WGS) entry which is preliminary data.</text>
</comment>
<proteinExistence type="predicted"/>
<dbReference type="EMBL" id="PSQE01000005">
    <property type="protein sequence ID" value="RHN55406.1"/>
    <property type="molecule type" value="Genomic_DNA"/>
</dbReference>
<evidence type="ECO:0000313" key="1">
    <source>
        <dbReference type="EMBL" id="RHN55406.1"/>
    </source>
</evidence>
<gene>
    <name evidence="1" type="ORF">MtrunA17_Chr5g0417431</name>
</gene>
<protein>
    <submittedName>
        <fullName evidence="1">Uncharacterized protein</fullName>
    </submittedName>
</protein>
<dbReference type="Gramene" id="rna30580">
    <property type="protein sequence ID" value="RHN55406.1"/>
    <property type="gene ID" value="gene30580"/>
</dbReference>
<dbReference type="AlphaFoldDB" id="A0A396HPY6"/>